<evidence type="ECO:0000313" key="23">
    <source>
        <dbReference type="EMBL" id="GHO99723.1"/>
    </source>
</evidence>
<dbReference type="InterPro" id="IPR015813">
    <property type="entry name" value="Pyrv/PenolPyrv_kinase-like_dom"/>
</dbReference>
<dbReference type="InterPro" id="IPR006318">
    <property type="entry name" value="PTS_EI-like"/>
</dbReference>
<keyword evidence="13 16" id="KW-0418">Kinase</keyword>
<keyword evidence="12 16" id="KW-0479">Metal-binding</keyword>
<comment type="subcellular location">
    <subcellularLocation>
        <location evidence="3 16">Cytoplasm</location>
    </subcellularLocation>
</comment>
<dbReference type="SUPFAM" id="SSF51621">
    <property type="entry name" value="Phosphoenolpyruvate/pyruvate domain"/>
    <property type="match status" value="1"/>
</dbReference>
<feature type="binding site" evidence="18">
    <location>
        <position position="491"/>
    </location>
    <ligand>
        <name>phosphoenolpyruvate</name>
        <dbReference type="ChEBI" id="CHEBI:58702"/>
    </ligand>
</feature>
<evidence type="ECO:0000256" key="15">
    <source>
        <dbReference type="ARBA" id="ARBA00033235"/>
    </source>
</evidence>
<dbReference type="GO" id="GO:0046872">
    <property type="term" value="F:metal ion binding"/>
    <property type="evidence" value="ECO:0007669"/>
    <property type="project" value="UniProtKB-KW"/>
</dbReference>
<gene>
    <name evidence="23" type="ORF">KSF_097710</name>
</gene>
<comment type="caution">
    <text evidence="23">The sequence shown here is derived from an EMBL/GenBank/DDBJ whole genome shotgun (WGS) entry which is preliminary data.</text>
</comment>
<evidence type="ECO:0000256" key="16">
    <source>
        <dbReference type="PIRNR" id="PIRNR000732"/>
    </source>
</evidence>
<dbReference type="Proteomes" id="UP000597444">
    <property type="component" value="Unassembled WGS sequence"/>
</dbReference>
<reference evidence="23" key="1">
    <citation type="submission" date="2020-10" db="EMBL/GenBank/DDBJ databases">
        <title>Taxonomic study of unclassified bacteria belonging to the class Ktedonobacteria.</title>
        <authorList>
            <person name="Yabe S."/>
            <person name="Wang C.M."/>
            <person name="Zheng Y."/>
            <person name="Sakai Y."/>
            <person name="Cavaletti L."/>
            <person name="Monciardini P."/>
            <person name="Donadio S."/>
        </authorList>
    </citation>
    <scope>NUCLEOTIDE SEQUENCE</scope>
    <source>
        <strain evidence="23">ID150040</strain>
    </source>
</reference>
<evidence type="ECO:0000259" key="22">
    <source>
        <dbReference type="Pfam" id="PF05524"/>
    </source>
</evidence>
<dbReference type="InterPro" id="IPR018274">
    <property type="entry name" value="PEP_util_AS"/>
</dbReference>
<dbReference type="GO" id="GO:0008965">
    <property type="term" value="F:phosphoenolpyruvate-protein phosphotransferase activity"/>
    <property type="evidence" value="ECO:0007669"/>
    <property type="project" value="UniProtKB-EC"/>
</dbReference>
<dbReference type="InterPro" id="IPR040442">
    <property type="entry name" value="Pyrv_kinase-like_dom_sf"/>
</dbReference>
<evidence type="ECO:0000259" key="20">
    <source>
        <dbReference type="Pfam" id="PF00391"/>
    </source>
</evidence>
<keyword evidence="11 16" id="KW-0598">Phosphotransferase system</keyword>
<dbReference type="EC" id="2.7.3.9" evidence="5 16"/>
<evidence type="ECO:0000313" key="24">
    <source>
        <dbReference type="Proteomes" id="UP000597444"/>
    </source>
</evidence>
<evidence type="ECO:0000256" key="8">
    <source>
        <dbReference type="ARBA" id="ARBA00022490"/>
    </source>
</evidence>
<evidence type="ECO:0000256" key="6">
    <source>
        <dbReference type="ARBA" id="ARBA00016544"/>
    </source>
</evidence>
<dbReference type="Gene3D" id="1.10.274.10">
    <property type="entry name" value="PtsI, HPr-binding domain"/>
    <property type="match status" value="1"/>
</dbReference>
<sequence>MSQELHAPIAPLPALAISAGVAIGPVHLFRRAPAPIEQSTIGSEQVEGELQRLQEALGHAIQELQTLSTHVAETVGRSEADIFEAQQLILEDPDLLEEVQALIAQQHYSAASALQQAAKRQADELELVDNEVLAARSTDIRDAVAHAIKYLTGTSQTWAAPTTPVIIVADDLTPSDTAKLDPRNVLGICTVTGGPTTHAAIIARTLEIPAIAGIDPALLDMLRDGELIAVDGSQGLLYQHIPTDLQQQLQATARQQWQDRSLTRLRAQAQWQQRRASTADGTAVQVSANVGDVESAHAAAESGAEGIGLLRTEFLFGGRSAFPDEQEQFESYLAVFRAFAQHAQLGQTIVARTLDAGADKPFPALEPLIGPLHEANPALGLRGARIHLIYDELLRQQLRALLLAGSEADIHLHIMFPMIATLEEVRRLINIYHETRAGLETAGIILRTDTQVGIMIETPSAVFMADALARVVDFFSIGANDLYQYTMAADRTNGRVTGMFGLLEPAVWRSIYRVVQAANQAGKLVAVCGELAADPRIAPLLAGLGVQELSMNPPAIVRVKAALHRRTIDYWQQRAHDLLLAETVTDALTIVETAEQE</sequence>
<evidence type="ECO:0000256" key="4">
    <source>
        <dbReference type="ARBA" id="ARBA00007837"/>
    </source>
</evidence>
<evidence type="ECO:0000256" key="9">
    <source>
        <dbReference type="ARBA" id="ARBA00022597"/>
    </source>
</evidence>
<proteinExistence type="inferred from homology"/>
<evidence type="ECO:0000256" key="2">
    <source>
        <dbReference type="ARBA" id="ARBA00001946"/>
    </source>
</evidence>
<dbReference type="GO" id="GO:0016301">
    <property type="term" value="F:kinase activity"/>
    <property type="evidence" value="ECO:0007669"/>
    <property type="project" value="UniProtKB-KW"/>
</dbReference>
<keyword evidence="24" id="KW-1185">Reference proteome</keyword>
<evidence type="ECO:0000256" key="5">
    <source>
        <dbReference type="ARBA" id="ARBA00012232"/>
    </source>
</evidence>
<evidence type="ECO:0000256" key="1">
    <source>
        <dbReference type="ARBA" id="ARBA00000683"/>
    </source>
</evidence>
<dbReference type="NCBIfam" id="TIGR01417">
    <property type="entry name" value="PTS_I_fam"/>
    <property type="match status" value="1"/>
</dbReference>
<dbReference type="InterPro" id="IPR036618">
    <property type="entry name" value="PtsI_HPr-bd_sf"/>
</dbReference>
<evidence type="ECO:0000256" key="10">
    <source>
        <dbReference type="ARBA" id="ARBA00022679"/>
    </source>
</evidence>
<keyword evidence="9 16" id="KW-0762">Sugar transport</keyword>
<evidence type="ECO:0000256" key="7">
    <source>
        <dbReference type="ARBA" id="ARBA00022448"/>
    </source>
</evidence>
<feature type="binding site" evidence="18">
    <location>
        <begin position="480"/>
        <end position="481"/>
    </location>
    <ligand>
        <name>phosphoenolpyruvate</name>
        <dbReference type="ChEBI" id="CHEBI:58702"/>
    </ligand>
</feature>
<dbReference type="Pfam" id="PF02896">
    <property type="entry name" value="PEP-utilizers_C"/>
    <property type="match status" value="1"/>
</dbReference>
<evidence type="ECO:0000259" key="21">
    <source>
        <dbReference type="Pfam" id="PF02896"/>
    </source>
</evidence>
<dbReference type="PANTHER" id="PTHR46244:SF6">
    <property type="entry name" value="PHOSPHOENOLPYRUVATE-PROTEIN PHOSPHOTRANSFERASE"/>
    <property type="match status" value="1"/>
</dbReference>
<comment type="function">
    <text evidence="16">General (non sugar-specific) component of the phosphoenolpyruvate-dependent sugar phosphotransferase system (sugar PTS). This major carbohydrate active-transport system catalyzes the phosphorylation of incoming sugar substrates concomitantly with their translocation across the cell membrane. Enzyme I transfers the phosphoryl group from phosphoenolpyruvate (PEP) to the phosphoryl carrier protein (HPr).</text>
</comment>
<dbReference type="SUPFAM" id="SSF47831">
    <property type="entry name" value="Enzyme I of the PEP:sugar phosphotransferase system HPr-binding (sub)domain"/>
    <property type="match status" value="1"/>
</dbReference>
<dbReference type="Gene3D" id="3.20.20.60">
    <property type="entry name" value="Phosphoenolpyruvate-binding domains"/>
    <property type="match status" value="1"/>
</dbReference>
<feature type="binding site" evidence="18">
    <location>
        <position position="311"/>
    </location>
    <ligand>
        <name>phosphoenolpyruvate</name>
        <dbReference type="ChEBI" id="CHEBI:58702"/>
    </ligand>
</feature>
<evidence type="ECO:0000256" key="13">
    <source>
        <dbReference type="ARBA" id="ARBA00022777"/>
    </source>
</evidence>
<dbReference type="SUPFAM" id="SSF52009">
    <property type="entry name" value="Phosphohistidine domain"/>
    <property type="match status" value="1"/>
</dbReference>
<dbReference type="PANTHER" id="PTHR46244">
    <property type="entry name" value="PHOSPHOENOLPYRUVATE-PROTEIN PHOSPHOTRANSFERASE"/>
    <property type="match status" value="1"/>
</dbReference>
<evidence type="ECO:0000256" key="11">
    <source>
        <dbReference type="ARBA" id="ARBA00022683"/>
    </source>
</evidence>
<dbReference type="Pfam" id="PF05524">
    <property type="entry name" value="PEP-utilisers_N"/>
    <property type="match status" value="1"/>
</dbReference>
<feature type="active site" description="Proton donor" evidence="17">
    <location>
        <position position="528"/>
    </location>
</feature>
<dbReference type="Pfam" id="PF00391">
    <property type="entry name" value="PEP-utilizers"/>
    <property type="match status" value="1"/>
</dbReference>
<evidence type="ECO:0000256" key="19">
    <source>
        <dbReference type="PIRSR" id="PIRSR000732-3"/>
    </source>
</evidence>
<dbReference type="PROSITE" id="PS00370">
    <property type="entry name" value="PEP_ENZYMES_PHOS_SITE"/>
    <property type="match status" value="1"/>
</dbReference>
<comment type="similarity">
    <text evidence="4 16">Belongs to the PEP-utilizing enzyme family.</text>
</comment>
<keyword evidence="10 16" id="KW-0808">Transferase</keyword>
<feature type="active site" description="Tele-phosphohistidine intermediate" evidence="17">
    <location>
        <position position="198"/>
    </location>
</feature>
<feature type="binding site" evidence="18">
    <location>
        <position position="352"/>
    </location>
    <ligand>
        <name>phosphoenolpyruvate</name>
        <dbReference type="ChEBI" id="CHEBI:58702"/>
    </ligand>
</feature>
<dbReference type="InterPro" id="IPR036637">
    <property type="entry name" value="Phosphohistidine_dom_sf"/>
</dbReference>
<evidence type="ECO:0000256" key="17">
    <source>
        <dbReference type="PIRSR" id="PIRSR000732-1"/>
    </source>
</evidence>
<name>A0A8J3ISM7_9CHLR</name>
<feature type="binding site" evidence="19">
    <location>
        <position position="481"/>
    </location>
    <ligand>
        <name>Mg(2+)</name>
        <dbReference type="ChEBI" id="CHEBI:18420"/>
    </ligand>
</feature>
<feature type="domain" description="Phosphotransferase system enzyme I N-terminal" evidence="22">
    <location>
        <begin position="15"/>
        <end position="136"/>
    </location>
</feature>
<accession>A0A8J3ISM7</accession>
<keyword evidence="14 16" id="KW-0460">Magnesium</keyword>
<comment type="catalytic activity">
    <reaction evidence="1 16">
        <text>L-histidyl-[protein] + phosphoenolpyruvate = N(pros)-phospho-L-histidyl-[protein] + pyruvate</text>
        <dbReference type="Rhea" id="RHEA:23880"/>
        <dbReference type="Rhea" id="RHEA-COMP:9745"/>
        <dbReference type="Rhea" id="RHEA-COMP:9746"/>
        <dbReference type="ChEBI" id="CHEBI:15361"/>
        <dbReference type="ChEBI" id="CHEBI:29979"/>
        <dbReference type="ChEBI" id="CHEBI:58702"/>
        <dbReference type="ChEBI" id="CHEBI:64837"/>
        <dbReference type="EC" id="2.7.3.9"/>
    </reaction>
</comment>
<dbReference type="GO" id="GO:0009401">
    <property type="term" value="P:phosphoenolpyruvate-dependent sugar phosphotransferase system"/>
    <property type="evidence" value="ECO:0007669"/>
    <property type="project" value="UniProtKB-KW"/>
</dbReference>
<dbReference type="PIRSF" id="PIRSF000732">
    <property type="entry name" value="PTS_enzyme_I"/>
    <property type="match status" value="1"/>
</dbReference>
<comment type="cofactor">
    <cofactor evidence="2 16 19">
        <name>Mg(2+)</name>
        <dbReference type="ChEBI" id="CHEBI:18420"/>
    </cofactor>
</comment>
<dbReference type="InterPro" id="IPR008731">
    <property type="entry name" value="PTS_EIN"/>
</dbReference>
<dbReference type="Gene3D" id="3.50.30.10">
    <property type="entry name" value="Phosphohistidine domain"/>
    <property type="match status" value="1"/>
</dbReference>
<dbReference type="InterPro" id="IPR008279">
    <property type="entry name" value="PEP-util_enz_mobile_dom"/>
</dbReference>
<dbReference type="InterPro" id="IPR024692">
    <property type="entry name" value="PTS_EI"/>
</dbReference>
<protein>
    <recommendedName>
        <fullName evidence="6 16">Phosphoenolpyruvate-protein phosphotransferase</fullName>
        <ecNumber evidence="5 16">2.7.3.9</ecNumber>
    </recommendedName>
    <alternativeName>
        <fullName evidence="15 16">Phosphotransferase system, enzyme I</fullName>
    </alternativeName>
</protein>
<feature type="domain" description="PEP-utilising enzyme C-terminal" evidence="21">
    <location>
        <begin position="268"/>
        <end position="565"/>
    </location>
</feature>
<evidence type="ECO:0000256" key="18">
    <source>
        <dbReference type="PIRSR" id="PIRSR000732-2"/>
    </source>
</evidence>
<dbReference type="AlphaFoldDB" id="A0A8J3ISM7"/>
<evidence type="ECO:0000256" key="3">
    <source>
        <dbReference type="ARBA" id="ARBA00004496"/>
    </source>
</evidence>
<organism evidence="23 24">
    <name type="scientific">Reticulibacter mediterranei</name>
    <dbReference type="NCBI Taxonomy" id="2778369"/>
    <lineage>
        <taxon>Bacteria</taxon>
        <taxon>Bacillati</taxon>
        <taxon>Chloroflexota</taxon>
        <taxon>Ktedonobacteria</taxon>
        <taxon>Ktedonobacterales</taxon>
        <taxon>Reticulibacteraceae</taxon>
        <taxon>Reticulibacter</taxon>
    </lineage>
</organism>
<evidence type="ECO:0000256" key="14">
    <source>
        <dbReference type="ARBA" id="ARBA00022842"/>
    </source>
</evidence>
<dbReference type="EMBL" id="BNJK01000002">
    <property type="protein sequence ID" value="GHO99723.1"/>
    <property type="molecule type" value="Genomic_DNA"/>
</dbReference>
<feature type="binding site" evidence="19">
    <location>
        <position position="457"/>
    </location>
    <ligand>
        <name>Mg(2+)</name>
        <dbReference type="ChEBI" id="CHEBI:18420"/>
    </ligand>
</feature>
<dbReference type="PRINTS" id="PR01736">
    <property type="entry name" value="PHPHTRNFRASE"/>
</dbReference>
<evidence type="ECO:0000256" key="12">
    <source>
        <dbReference type="ARBA" id="ARBA00022723"/>
    </source>
</evidence>
<dbReference type="GO" id="GO:0005737">
    <property type="term" value="C:cytoplasm"/>
    <property type="evidence" value="ECO:0007669"/>
    <property type="project" value="UniProtKB-SubCell"/>
</dbReference>
<keyword evidence="7 16" id="KW-0813">Transport</keyword>
<dbReference type="RefSeq" id="WP_220210351.1">
    <property type="nucleotide sequence ID" value="NZ_BNJK01000002.1"/>
</dbReference>
<dbReference type="InterPro" id="IPR050499">
    <property type="entry name" value="PEP-utilizing_PTS_enzyme"/>
</dbReference>
<dbReference type="InterPro" id="IPR000121">
    <property type="entry name" value="PEP_util_C"/>
</dbReference>
<keyword evidence="8 16" id="KW-0963">Cytoplasm</keyword>
<feature type="domain" description="PEP-utilising enzyme mobile" evidence="20">
    <location>
        <begin position="164"/>
        <end position="235"/>
    </location>
</feature>